<dbReference type="EMBL" id="CABVMM010000003">
    <property type="protein sequence ID" value="VVU99794.1"/>
    <property type="molecule type" value="Genomic_DNA"/>
</dbReference>
<proteinExistence type="predicted"/>
<comment type="caution">
    <text evidence="1">The sequence shown here is derived from an EMBL/GenBank/DDBJ whole genome shotgun (WGS) entry which is preliminary data.</text>
</comment>
<organism evidence="1 2">
    <name type="scientific">Mesonia oceanica</name>
    <dbReference type="NCBI Taxonomy" id="2687242"/>
    <lineage>
        <taxon>Bacteria</taxon>
        <taxon>Pseudomonadati</taxon>
        <taxon>Bacteroidota</taxon>
        <taxon>Flavobacteriia</taxon>
        <taxon>Flavobacteriales</taxon>
        <taxon>Flavobacteriaceae</taxon>
        <taxon>Mesonia</taxon>
    </lineage>
</organism>
<name>A0AC61Y8W3_9FLAO</name>
<reference evidence="1" key="1">
    <citation type="submission" date="2019-09" db="EMBL/GenBank/DDBJ databases">
        <authorList>
            <person name="Rodrigo-Torres L."/>
            <person name="Arahal R. D."/>
            <person name="Lucena T."/>
        </authorList>
    </citation>
    <scope>NUCLEOTIDE SEQUENCE</scope>
    <source>
        <strain evidence="1">ISS653</strain>
    </source>
</reference>
<evidence type="ECO:0000313" key="2">
    <source>
        <dbReference type="Proteomes" id="UP000356253"/>
    </source>
</evidence>
<keyword evidence="2" id="KW-1185">Reference proteome</keyword>
<accession>A0AC61Y8W3</accession>
<gene>
    <name evidence="1" type="ORF">FVB9532_01053</name>
</gene>
<protein>
    <submittedName>
        <fullName evidence="1">Uncharacterized protein</fullName>
    </submittedName>
</protein>
<dbReference type="Proteomes" id="UP000356253">
    <property type="component" value="Unassembled WGS sequence"/>
</dbReference>
<sequence>MDFGELVHHQTKTFPKEERFELTSQFKRASDSIALNIAEGSAGTDKQFYNYLGNAYHSMHECVSCSSKAFLRKYIDEEKNEENRKNLTELAKMISILRKKISQRL</sequence>
<evidence type="ECO:0000313" key="1">
    <source>
        <dbReference type="EMBL" id="VVU99794.1"/>
    </source>
</evidence>